<dbReference type="InterPro" id="IPR045152">
    <property type="entry name" value="EDC4-like"/>
</dbReference>
<evidence type="ECO:0000256" key="6">
    <source>
        <dbReference type="SAM" id="Coils"/>
    </source>
</evidence>
<reference evidence="9 10" key="1">
    <citation type="submission" date="2018-08" db="EMBL/GenBank/DDBJ databases">
        <title>Draft genome of the lignicolous fungus Coniochaeta pulveracea.</title>
        <authorList>
            <person name="Borstlap C.J."/>
            <person name="De Witt R.N."/>
            <person name="Botha A."/>
            <person name="Volschenk H."/>
        </authorList>
    </citation>
    <scope>NUCLEOTIDE SEQUENCE [LARGE SCALE GENOMIC DNA]</scope>
    <source>
        <strain evidence="9 10">CAB683</strain>
    </source>
</reference>
<feature type="compositionally biased region" description="Polar residues" evidence="7">
    <location>
        <begin position="134"/>
        <end position="143"/>
    </location>
</feature>
<feature type="compositionally biased region" description="Polar residues" evidence="7">
    <location>
        <begin position="169"/>
        <end position="178"/>
    </location>
</feature>
<dbReference type="EMBL" id="QVQW01000028">
    <property type="protein sequence ID" value="RKU44693.1"/>
    <property type="molecule type" value="Genomic_DNA"/>
</dbReference>
<feature type="compositionally biased region" description="Polar residues" evidence="7">
    <location>
        <begin position="253"/>
        <end position="271"/>
    </location>
</feature>
<dbReference type="Proteomes" id="UP000275385">
    <property type="component" value="Unassembled WGS sequence"/>
</dbReference>
<evidence type="ECO:0000256" key="5">
    <source>
        <dbReference type="ARBA" id="ARBA00022737"/>
    </source>
</evidence>
<feature type="compositionally biased region" description="Polar residues" evidence="7">
    <location>
        <begin position="293"/>
        <end position="302"/>
    </location>
</feature>
<accession>A0A420Y9Z6</accession>
<evidence type="ECO:0000313" key="10">
    <source>
        <dbReference type="Proteomes" id="UP000275385"/>
    </source>
</evidence>
<feature type="compositionally biased region" description="Polar residues" evidence="7">
    <location>
        <begin position="59"/>
        <end position="75"/>
    </location>
</feature>
<dbReference type="Gene3D" id="2.130.10.10">
    <property type="entry name" value="YVTN repeat-like/Quinoprotein amine dehydrogenase"/>
    <property type="match status" value="1"/>
</dbReference>
<dbReference type="GO" id="GO:0000932">
    <property type="term" value="C:P-body"/>
    <property type="evidence" value="ECO:0007669"/>
    <property type="project" value="UniProtKB-SubCell"/>
</dbReference>
<sequence length="1690" mass="184667">MPNFSVSGSGQSGNSSYDTQHHFDSLLDQLRRQSGPDSPASDAHGFHNYHQHGGRGQSFYGNQSGADSPRVNNAYDSPALDSPAFPPAAPTPPAQGFGNSSLPFGIIKINNANAALRPAGDDQTTHLLNLLKFSNQGNSQGTSHGQHQNQNNHHQLQGLPAPREPPVHPSQSQSQAIQTVIHAPAPAAADPTGLLAALMKGTLHHEMAKPELPIEVPAPAPTWNATEPPSDTQQYLLNLLNRPKPAQSERPGSGNSTSPQPKVISTAQSGGAPSEPLHEPPKDQPATDDYTGLTESIDNTPVQAHIPTRASFDFEPTGDAQSLPAKLGSSPQGAQQAPGNAPTAPKASIFHYNNPFEQLAASSPLRTPKSSTTPGDSSSATKSHHPGAIQILKKSDQYANQDQKRPSNDRSPLHSPDHTRRKLDQSSSSPAQHRREQAVHAYSPRNGDKANATVAEAVNDIAQTADMEAQEALARLEEEEVQAEIAQDLDNMLHARTEEEFEESAHMAARAIKRELDKEGNQDVLESTLDPELAKEVRDIVDEAAAARAAEDVHDNAHGPVADSWESEEIVVIEERPTVKVYNFPMKPWIAINVQEAANEVRPTFRDSIVLDIARLKKEFDQIDRNLVSSSQTYMSYAMSKTGGIRVIRQSDGADAKIFTRTDDRIFNVAMSVTPSDAANVTPKEAVIGTGVSGTVYWVQMKNGDKDYIDDHPEQHGFALPPMTSQEGDAPGGVLKTRARISSEHPEYFAVGRGKSINIIWPSYIFAHNLFKDERNRVVDTERLFKQCSLKINTGKAGKDFTFSPDDTTLVSLDKSGRVKFWDIRDLVAPAEDSDPRNPLPARTRLEIKEPLMTLTSTPEGEKAWPTSVLLLDKYRPYHRHTALRYMIVGMKQNHTLQLWDLALRKPVQEFNLPHSRESDAVCSVMYHPQTGMIVVGHPTRNSVYFLHLSAPKYALKNISQVDYIQRLAAEDSSIPQPESTAVISGIREYSFANRGILRSLDILCHPQTASGDDEQTLFELYAMHSKGVAGIFIKQSDLGWTGDNKVLHPVDAIANGIVKIAKLVPPPSPEPEKTQQTPAILPIRLATRESAKDTLQNTPSSQAEERKSVLGSAASSSRTAILDRKEEEPTPVTPAVEKERPEKRRGKKKAAATAAAAAERDFLVAANVNGLPGQNTISPQTRPAKGAVPASEPTLSAAAPGLSAGDIEMLLSSMGDRISHGMNERMRLALQEMVLQLNEQQGVQQKNFINMQAGLLQKVSEVLNENTGLVLKKVVHDQFEQAVAPLVRDTVSRAFAEQLGPKFNKDISQKMQQDVAAVLPAAVGQALQKSDTIKAISDKVVHNLGTRIDDHLIKSLNGHMNTHLVPAISDVAHQAVQRLGEDIHRQINDDLERIERQRRADSAKLDQLVVQTTRLSEMISTMATSHAVIQQEFLALKQHMREREAQAPVPALPAVTMSHGAGHGPSTSHYGAPNPTMHALAQSGYAPSRGSVGSHSNTREAPEYNRAPPSSSRSRHSQQSTFSPAGRDPREKAELDQLVQIVDELMAAGDYDGAMMRFLQSEDKVEDVFKQVIIKYNPSFVSELQPLLLLSVGATISANLEGPNLIEKIGMTEMVIVTFHQMVPHLDDQLCNVTPRIMGLLKGRLEQLIVKISRISPSDPIIKKLTHLVHMVTQISETVQPNVGRDNLY</sequence>
<dbReference type="PANTHER" id="PTHR15598:SF5">
    <property type="entry name" value="ENHANCER OF MRNA-DECAPPING PROTEIN 4"/>
    <property type="match status" value="1"/>
</dbReference>
<evidence type="ECO:0000313" key="9">
    <source>
        <dbReference type="EMBL" id="RKU44693.1"/>
    </source>
</evidence>
<feature type="domain" description="EDC4-like protein pdc1 beta-propeller" evidence="8">
    <location>
        <begin position="604"/>
        <end position="951"/>
    </location>
</feature>
<feature type="coiled-coil region" evidence="6">
    <location>
        <begin position="459"/>
        <end position="489"/>
    </location>
</feature>
<keyword evidence="10" id="KW-1185">Reference proteome</keyword>
<feature type="compositionally biased region" description="Low complexity" evidence="7">
    <location>
        <begin position="144"/>
        <end position="159"/>
    </location>
</feature>
<feature type="compositionally biased region" description="Basic and acidic residues" evidence="7">
    <location>
        <begin position="19"/>
        <end position="31"/>
    </location>
</feature>
<feature type="compositionally biased region" description="Pro residues" evidence="7">
    <location>
        <begin position="84"/>
        <end position="93"/>
    </location>
</feature>
<feature type="region of interest" description="Disordered" evidence="7">
    <location>
        <begin position="1"/>
        <end position="97"/>
    </location>
</feature>
<dbReference type="PANTHER" id="PTHR15598">
    <property type="entry name" value="ENHANCER OF MRNA-DECAPPING PROTEIN 4"/>
    <property type="match status" value="1"/>
</dbReference>
<dbReference type="GO" id="GO:0031087">
    <property type="term" value="P:deadenylation-independent decapping of nuclear-transcribed mRNA"/>
    <property type="evidence" value="ECO:0007669"/>
    <property type="project" value="InterPro"/>
</dbReference>
<gene>
    <name evidence="9" type="ORF">DL546_005594</name>
</gene>
<evidence type="ECO:0000256" key="1">
    <source>
        <dbReference type="ARBA" id="ARBA00004201"/>
    </source>
</evidence>
<evidence type="ECO:0000256" key="3">
    <source>
        <dbReference type="ARBA" id="ARBA00022490"/>
    </source>
</evidence>
<dbReference type="FunFam" id="2.130.10.10:FF:000817">
    <property type="entry name" value="WGS project CABT00000000 data, contig 2.15"/>
    <property type="match status" value="1"/>
</dbReference>
<keyword evidence="6" id="KW-0175">Coiled coil</keyword>
<feature type="compositionally biased region" description="Polar residues" evidence="7">
    <location>
        <begin position="1094"/>
        <end position="1103"/>
    </location>
</feature>
<feature type="region of interest" description="Disordered" evidence="7">
    <location>
        <begin position="362"/>
        <end position="447"/>
    </location>
</feature>
<protein>
    <recommendedName>
        <fullName evidence="8">EDC4-like protein pdc1 beta-propeller domain-containing protein</fullName>
    </recommendedName>
</protein>
<feature type="compositionally biased region" description="Low complexity" evidence="7">
    <location>
        <begin position="1"/>
        <end position="16"/>
    </location>
</feature>
<dbReference type="SUPFAM" id="SSF50978">
    <property type="entry name" value="WD40 repeat-like"/>
    <property type="match status" value="1"/>
</dbReference>
<keyword evidence="4" id="KW-0853">WD repeat</keyword>
<keyword evidence="5" id="KW-0677">Repeat</keyword>
<feature type="region of interest" description="Disordered" evidence="7">
    <location>
        <begin position="134"/>
        <end position="178"/>
    </location>
</feature>
<proteinExistence type="inferred from homology"/>
<evidence type="ECO:0000256" key="7">
    <source>
        <dbReference type="SAM" id="MobiDB-lite"/>
    </source>
</evidence>
<dbReference type="InterPro" id="IPR036322">
    <property type="entry name" value="WD40_repeat_dom_sf"/>
</dbReference>
<feature type="region of interest" description="Disordered" evidence="7">
    <location>
        <begin position="1457"/>
        <end position="1533"/>
    </location>
</feature>
<evidence type="ECO:0000259" key="8">
    <source>
        <dbReference type="Pfam" id="PF24106"/>
    </source>
</evidence>
<dbReference type="Pfam" id="PF24106">
    <property type="entry name" value="Beta-prop_EDC4L"/>
    <property type="match status" value="1"/>
</dbReference>
<dbReference type="OrthoDB" id="21128at2759"/>
<feature type="compositionally biased region" description="Polar residues" evidence="7">
    <location>
        <begin position="329"/>
        <end position="338"/>
    </location>
</feature>
<feature type="region of interest" description="Disordered" evidence="7">
    <location>
        <begin position="1174"/>
        <end position="1200"/>
    </location>
</feature>
<dbReference type="STRING" id="177199.A0A420Y9Z6"/>
<comment type="similarity">
    <text evidence="2">Belongs to the WD repeat EDC4 family.</text>
</comment>
<comment type="subcellular location">
    <subcellularLocation>
        <location evidence="1">Cytoplasm</location>
        <location evidence="1">P-body</location>
    </subcellularLocation>
</comment>
<feature type="region of interest" description="Disordered" evidence="7">
    <location>
        <begin position="243"/>
        <end position="348"/>
    </location>
</feature>
<dbReference type="InterPro" id="IPR055393">
    <property type="entry name" value="Beta-prop_EDC4L"/>
</dbReference>
<comment type="caution">
    <text evidence="9">The sequence shown here is derived from an EMBL/GenBank/DDBJ whole genome shotgun (WGS) entry which is preliminary data.</text>
</comment>
<name>A0A420Y9Z6_9PEZI</name>
<feature type="compositionally biased region" description="Basic and acidic residues" evidence="7">
    <location>
        <begin position="402"/>
        <end position="424"/>
    </location>
</feature>
<keyword evidence="3" id="KW-0963">Cytoplasm</keyword>
<feature type="region of interest" description="Disordered" evidence="7">
    <location>
        <begin position="1092"/>
        <end position="1154"/>
    </location>
</feature>
<dbReference type="InterPro" id="IPR015943">
    <property type="entry name" value="WD40/YVTN_repeat-like_dom_sf"/>
</dbReference>
<evidence type="ECO:0000256" key="2">
    <source>
        <dbReference type="ARBA" id="ARBA00009639"/>
    </source>
</evidence>
<feature type="compositionally biased region" description="Polar residues" evidence="7">
    <location>
        <begin position="362"/>
        <end position="381"/>
    </location>
</feature>
<organism evidence="9 10">
    <name type="scientific">Coniochaeta pulveracea</name>
    <dbReference type="NCBI Taxonomy" id="177199"/>
    <lineage>
        <taxon>Eukaryota</taxon>
        <taxon>Fungi</taxon>
        <taxon>Dikarya</taxon>
        <taxon>Ascomycota</taxon>
        <taxon>Pezizomycotina</taxon>
        <taxon>Sordariomycetes</taxon>
        <taxon>Sordariomycetidae</taxon>
        <taxon>Coniochaetales</taxon>
        <taxon>Coniochaetaceae</taxon>
        <taxon>Coniochaeta</taxon>
    </lineage>
</organism>
<evidence type="ECO:0000256" key="4">
    <source>
        <dbReference type="ARBA" id="ARBA00022574"/>
    </source>
</evidence>